<evidence type="ECO:0000256" key="1">
    <source>
        <dbReference type="SAM" id="Phobius"/>
    </source>
</evidence>
<feature type="transmembrane region" description="Helical" evidence="1">
    <location>
        <begin position="12"/>
        <end position="29"/>
    </location>
</feature>
<sequence length="111" mass="12315">MSKSTARRRRWPWVALALVVLLAMGWWYVRDNVTGNAAVGTAYAARVGCSCRYVAGRSLEDCAKDKLAGMEMIRLSEIPEDQSVTASVPLIASETARYREGFGCVLDPWEE</sequence>
<evidence type="ECO:0000313" key="2">
    <source>
        <dbReference type="EMBL" id="MDP4540598.1"/>
    </source>
</evidence>
<keyword evidence="1" id="KW-0812">Transmembrane</keyword>
<protein>
    <submittedName>
        <fullName evidence="2">Uncharacterized protein</fullName>
    </submittedName>
</protein>
<comment type="caution">
    <text evidence="2">The sequence shown here is derived from an EMBL/GenBank/DDBJ whole genome shotgun (WGS) entry which is preliminary data.</text>
</comment>
<dbReference type="EMBL" id="JAVAIL010000005">
    <property type="protein sequence ID" value="MDP4540598.1"/>
    <property type="molecule type" value="Genomic_DNA"/>
</dbReference>
<keyword evidence="1" id="KW-0472">Membrane</keyword>
<gene>
    <name evidence="2" type="ORF">Q9K01_13275</name>
</gene>
<name>A0ABT9HBA8_9SPHN</name>
<keyword evidence="3" id="KW-1185">Reference proteome</keyword>
<accession>A0ABT9HBA8</accession>
<proteinExistence type="predicted"/>
<dbReference type="Proteomes" id="UP001235664">
    <property type="component" value="Unassembled WGS sequence"/>
</dbReference>
<reference evidence="2 3" key="1">
    <citation type="submission" date="2023-08" db="EMBL/GenBank/DDBJ databases">
        <title>genomic of DY56.</title>
        <authorList>
            <person name="Wang Y."/>
        </authorList>
    </citation>
    <scope>NUCLEOTIDE SEQUENCE [LARGE SCALE GENOMIC DNA]</scope>
    <source>
        <strain evidence="2 3">DY56-A-20</strain>
    </source>
</reference>
<keyword evidence="1" id="KW-1133">Transmembrane helix</keyword>
<organism evidence="2 3">
    <name type="scientific">Qipengyuania benthica</name>
    <dbReference type="NCBI Taxonomy" id="3067651"/>
    <lineage>
        <taxon>Bacteria</taxon>
        <taxon>Pseudomonadati</taxon>
        <taxon>Pseudomonadota</taxon>
        <taxon>Alphaproteobacteria</taxon>
        <taxon>Sphingomonadales</taxon>
        <taxon>Erythrobacteraceae</taxon>
        <taxon>Qipengyuania</taxon>
    </lineage>
</organism>
<evidence type="ECO:0000313" key="3">
    <source>
        <dbReference type="Proteomes" id="UP001235664"/>
    </source>
</evidence>